<evidence type="ECO:0000256" key="3">
    <source>
        <dbReference type="ARBA" id="ARBA00022692"/>
    </source>
</evidence>
<gene>
    <name evidence="10" type="primary">LOC111119421</name>
</gene>
<dbReference type="GO" id="GO:0008381">
    <property type="term" value="F:mechanosensitive monoatomic ion channel activity"/>
    <property type="evidence" value="ECO:0007669"/>
    <property type="project" value="TreeGrafter"/>
</dbReference>
<proteinExistence type="inferred from homology"/>
<dbReference type="Proteomes" id="UP000694844">
    <property type="component" value="Chromosome 2"/>
</dbReference>
<feature type="compositionally biased region" description="Acidic residues" evidence="6">
    <location>
        <begin position="229"/>
        <end position="240"/>
    </location>
</feature>
<evidence type="ECO:0000256" key="6">
    <source>
        <dbReference type="SAM" id="MobiDB-lite"/>
    </source>
</evidence>
<name>A0A8B8CHU2_CRAVI</name>
<feature type="compositionally biased region" description="Polar residues" evidence="6">
    <location>
        <begin position="906"/>
        <end position="920"/>
    </location>
</feature>
<dbReference type="InterPro" id="IPR038900">
    <property type="entry name" value="TMC"/>
</dbReference>
<evidence type="ECO:0000313" key="9">
    <source>
        <dbReference type="Proteomes" id="UP000694844"/>
    </source>
</evidence>
<feature type="region of interest" description="Disordered" evidence="6">
    <location>
        <begin position="886"/>
        <end position="958"/>
    </location>
</feature>
<dbReference type="InterPro" id="IPR012496">
    <property type="entry name" value="TMC_dom"/>
</dbReference>
<feature type="transmembrane region" description="Helical" evidence="7">
    <location>
        <begin position="566"/>
        <end position="593"/>
    </location>
</feature>
<evidence type="ECO:0000256" key="1">
    <source>
        <dbReference type="ARBA" id="ARBA00004141"/>
    </source>
</evidence>
<feature type="domain" description="TMC" evidence="8">
    <location>
        <begin position="652"/>
        <end position="762"/>
    </location>
</feature>
<evidence type="ECO:0000256" key="2">
    <source>
        <dbReference type="ARBA" id="ARBA00006510"/>
    </source>
</evidence>
<dbReference type="PANTHER" id="PTHR23302:SF24">
    <property type="entry name" value="TMC DOMAIN-CONTAINING PROTEIN"/>
    <property type="match status" value="1"/>
</dbReference>
<feature type="transmembrane region" description="Helical" evidence="7">
    <location>
        <begin position="720"/>
        <end position="743"/>
    </location>
</feature>
<evidence type="ECO:0000256" key="4">
    <source>
        <dbReference type="ARBA" id="ARBA00022989"/>
    </source>
</evidence>
<dbReference type="Pfam" id="PF07810">
    <property type="entry name" value="TMC"/>
    <property type="match status" value="1"/>
</dbReference>
<evidence type="ECO:0000313" key="10">
    <source>
        <dbReference type="RefSeq" id="XP_022315280.1"/>
    </source>
</evidence>
<feature type="compositionally biased region" description="Basic residues" evidence="6">
    <location>
        <begin position="56"/>
        <end position="68"/>
    </location>
</feature>
<feature type="transmembrane region" description="Helical" evidence="7">
    <location>
        <begin position="526"/>
        <end position="546"/>
    </location>
</feature>
<feature type="compositionally biased region" description="Basic and acidic residues" evidence="6">
    <location>
        <begin position="922"/>
        <end position="932"/>
    </location>
</feature>
<dbReference type="AlphaFoldDB" id="A0A8B8CHU2"/>
<dbReference type="RefSeq" id="XP_022315280.1">
    <property type="nucleotide sequence ID" value="XM_022459572.1"/>
</dbReference>
<feature type="compositionally biased region" description="Basic and acidic residues" evidence="6">
    <location>
        <begin position="943"/>
        <end position="958"/>
    </location>
</feature>
<evidence type="ECO:0000256" key="5">
    <source>
        <dbReference type="ARBA" id="ARBA00023136"/>
    </source>
</evidence>
<keyword evidence="3 7" id="KW-0812">Transmembrane</keyword>
<keyword evidence="5 7" id="KW-0472">Membrane</keyword>
<comment type="similarity">
    <text evidence="2">Belongs to the TMC family.</text>
</comment>
<accession>A0A8B8CHU2</accession>
<feature type="transmembrane region" description="Helical" evidence="7">
    <location>
        <begin position="330"/>
        <end position="352"/>
    </location>
</feature>
<protein>
    <submittedName>
        <fullName evidence="10">Transmembrane channel-like protein 7 isoform X8</fullName>
    </submittedName>
</protein>
<feature type="region of interest" description="Disordered" evidence="6">
    <location>
        <begin position="206"/>
        <end position="248"/>
    </location>
</feature>
<reference evidence="10" key="1">
    <citation type="submission" date="2025-08" db="UniProtKB">
        <authorList>
            <consortium name="RefSeq"/>
        </authorList>
    </citation>
    <scope>IDENTIFICATION</scope>
    <source>
        <tissue evidence="10">Whole sample</tissue>
    </source>
</reference>
<dbReference type="OrthoDB" id="1936208at2759"/>
<feature type="transmembrane region" description="Helical" evidence="7">
    <location>
        <begin position="613"/>
        <end position="631"/>
    </location>
</feature>
<sequence length="987" mass="112561">MVLSNSQMEYILHLFLEEVNSHRAQKKGGVNSKVNAYIALLPSRQPIDRQMSRRSTTARKRAIARNNKIHPTKKDPAMEELEEQGLDVSNLEDEEDIYRVMNAIKQLPCPLAAKRRFSLYQVWNIFCVGEQMTRNRVSPFEDNASIYSFEKKIEDFDAYYDDSIIPAGQLPGKSGDQKLDENTTKKNPIVDNVEVSILRRRRSRRSARNLRRRQQQEVGYQKPEVDVVVSDEDEEEEDDKDDLRTRIENKKGPGHWTPFLHQRREKLLLKEVKSSSGCCGGSSSNRQNWRKFQIWRKEMSYKLEPWGSWLKNVEGHQGTGVVSYFVFLRWLFFLNLFIFLLIMLFVTIPYIVSANAGYTYRVQGTSISGVNVANEQTCSPLYVVNVSSSAQTLVQDFLQGSGWMEKTAMFYGFYDSQDLTFGMWSYVMPLAYLMTSLVILLLSLITMARYTMHSFRENLEDVNEKHQYCNRVFGGWDFALSEVETAELKHRSLYKDLVGELAEQRHHLARKNMSSNEKCRLYTARFFINFLVFCILVGSGYLIYWVTDWVTSFLAAPDAKTNNDAIIVLLVEFLPSLTITALNGIVPLIFGLVVKAENYTPEFTIKITLIRTVFLRLASLAVLIATIYRIVTCSDKEATCNVGQGSCDELRCWETYVGQNFYKLIVLDFLVKVGVTLGYELPRKILTTKCDAAVCKKVGPAEFDIPKNVLDIVYTQTLCWLGFFYAPLIPALATISFFVLFYLKYLSAMYNTNPPEIPYKASKSNNFFMIVLMIAFFLCCLPVGYTMVKLAPSRGCGPFRIYSYMTVSVDATISNFPDWLQTIVGIFTSGSFIIILLVLLSLIIYYSSSRSGARARMIVMLKEQMIMEGKDKQFLLNRIYELTGEKPGAKKRESRPPPSSGPPPTNLKTVNEVNATNGSVPSDRDLRPKDDVPESVPYTDPDTSTRKSAETALHREVTPVDWDQVSGDENTNRTKSTVTTTNVAFDF</sequence>
<evidence type="ECO:0000256" key="7">
    <source>
        <dbReference type="SAM" id="Phobius"/>
    </source>
</evidence>
<feature type="compositionally biased region" description="Pro residues" evidence="6">
    <location>
        <begin position="896"/>
        <end position="905"/>
    </location>
</feature>
<keyword evidence="4 7" id="KW-1133">Transmembrane helix</keyword>
<feature type="compositionally biased region" description="Basic and acidic residues" evidence="6">
    <location>
        <begin position="886"/>
        <end position="895"/>
    </location>
</feature>
<feature type="transmembrane region" description="Helical" evidence="7">
    <location>
        <begin position="823"/>
        <end position="847"/>
    </location>
</feature>
<comment type="subcellular location">
    <subcellularLocation>
        <location evidence="1">Membrane</location>
        <topology evidence="1">Multi-pass membrane protein</topology>
    </subcellularLocation>
</comment>
<dbReference type="GeneID" id="111119421"/>
<dbReference type="PANTHER" id="PTHR23302">
    <property type="entry name" value="TRANSMEMBRANE CHANNEL-RELATED"/>
    <property type="match status" value="1"/>
</dbReference>
<organism evidence="9 10">
    <name type="scientific">Crassostrea virginica</name>
    <name type="common">Eastern oyster</name>
    <dbReference type="NCBI Taxonomy" id="6565"/>
    <lineage>
        <taxon>Eukaryota</taxon>
        <taxon>Metazoa</taxon>
        <taxon>Spiralia</taxon>
        <taxon>Lophotrochozoa</taxon>
        <taxon>Mollusca</taxon>
        <taxon>Bivalvia</taxon>
        <taxon>Autobranchia</taxon>
        <taxon>Pteriomorphia</taxon>
        <taxon>Ostreida</taxon>
        <taxon>Ostreoidea</taxon>
        <taxon>Ostreidae</taxon>
        <taxon>Crassostrea</taxon>
    </lineage>
</organism>
<dbReference type="GO" id="GO:0005886">
    <property type="term" value="C:plasma membrane"/>
    <property type="evidence" value="ECO:0007669"/>
    <property type="project" value="InterPro"/>
</dbReference>
<keyword evidence="9" id="KW-1185">Reference proteome</keyword>
<evidence type="ECO:0000259" key="8">
    <source>
        <dbReference type="Pfam" id="PF07810"/>
    </source>
</evidence>
<feature type="transmembrane region" description="Helical" evidence="7">
    <location>
        <begin position="764"/>
        <end position="785"/>
    </location>
</feature>
<feature type="transmembrane region" description="Helical" evidence="7">
    <location>
        <begin position="423"/>
        <end position="446"/>
    </location>
</feature>
<feature type="region of interest" description="Disordered" evidence="6">
    <location>
        <begin position="49"/>
        <end position="68"/>
    </location>
</feature>